<feature type="domain" description="Heparan-alpha-glucosaminide N-acetyltransferase catalytic" evidence="2">
    <location>
        <begin position="11"/>
        <end position="164"/>
    </location>
</feature>
<feature type="transmembrane region" description="Helical" evidence="1">
    <location>
        <begin position="208"/>
        <end position="228"/>
    </location>
</feature>
<dbReference type="AlphaFoldDB" id="A0A1G7G9G9"/>
<keyword evidence="3" id="KW-0808">Transferase</keyword>
<dbReference type="Proteomes" id="UP000199109">
    <property type="component" value="Unassembled WGS sequence"/>
</dbReference>
<organism evidence="3 4">
    <name type="scientific">Pricia antarctica</name>
    <dbReference type="NCBI Taxonomy" id="641691"/>
    <lineage>
        <taxon>Bacteria</taxon>
        <taxon>Pseudomonadati</taxon>
        <taxon>Bacteroidota</taxon>
        <taxon>Flavobacteriia</taxon>
        <taxon>Flavobacteriales</taxon>
        <taxon>Flavobacteriaceae</taxon>
        <taxon>Pricia</taxon>
    </lineage>
</organism>
<feature type="transmembrane region" description="Helical" evidence="1">
    <location>
        <begin position="270"/>
        <end position="289"/>
    </location>
</feature>
<keyword evidence="1" id="KW-0812">Transmembrane</keyword>
<dbReference type="RefSeq" id="WP_091871184.1">
    <property type="nucleotide sequence ID" value="NZ_FNAO01000008.1"/>
</dbReference>
<dbReference type="InterPro" id="IPR012429">
    <property type="entry name" value="HGSNAT_cat"/>
</dbReference>
<dbReference type="OrthoDB" id="9788724at2"/>
<accession>A0A1G7G9G9</accession>
<gene>
    <name evidence="3" type="ORF">SAMN05421636_10830</name>
</gene>
<feature type="transmembrane region" description="Helical" evidence="1">
    <location>
        <begin position="127"/>
        <end position="145"/>
    </location>
</feature>
<evidence type="ECO:0000259" key="2">
    <source>
        <dbReference type="Pfam" id="PF07786"/>
    </source>
</evidence>
<keyword evidence="3" id="KW-0012">Acyltransferase</keyword>
<feature type="transmembrane region" description="Helical" evidence="1">
    <location>
        <begin position="87"/>
        <end position="107"/>
    </location>
</feature>
<feature type="transmembrane region" description="Helical" evidence="1">
    <location>
        <begin position="150"/>
        <end position="169"/>
    </location>
</feature>
<dbReference type="Pfam" id="PF07786">
    <property type="entry name" value="HGSNAT_cat"/>
    <property type="match status" value="1"/>
</dbReference>
<keyword evidence="4" id="KW-1185">Reference proteome</keyword>
<feature type="transmembrane region" description="Helical" evidence="1">
    <location>
        <begin position="12"/>
        <end position="33"/>
    </location>
</feature>
<dbReference type="EMBL" id="FNAO01000008">
    <property type="protein sequence ID" value="SDE84762.1"/>
    <property type="molecule type" value="Genomic_DNA"/>
</dbReference>
<evidence type="ECO:0000313" key="4">
    <source>
        <dbReference type="Proteomes" id="UP000199109"/>
    </source>
</evidence>
<reference evidence="3 4" key="1">
    <citation type="submission" date="2016-10" db="EMBL/GenBank/DDBJ databases">
        <authorList>
            <person name="de Groot N.N."/>
        </authorList>
    </citation>
    <scope>NUCLEOTIDE SEQUENCE [LARGE SCALE GENOMIC DNA]</scope>
    <source>
        <strain evidence="3 4">DSM 23421</strain>
    </source>
</reference>
<protein>
    <submittedName>
        <fullName evidence="3">Predicted acyltransferase</fullName>
    </submittedName>
</protein>
<dbReference type="GO" id="GO:0016746">
    <property type="term" value="F:acyltransferase activity"/>
    <property type="evidence" value="ECO:0007669"/>
    <property type="project" value="UniProtKB-KW"/>
</dbReference>
<evidence type="ECO:0000313" key="3">
    <source>
        <dbReference type="EMBL" id="SDE84762.1"/>
    </source>
</evidence>
<keyword evidence="1" id="KW-1133">Transmembrane helix</keyword>
<feature type="transmembrane region" description="Helical" evidence="1">
    <location>
        <begin position="240"/>
        <end position="258"/>
    </location>
</feature>
<proteinExistence type="predicted"/>
<evidence type="ECO:0000256" key="1">
    <source>
        <dbReference type="SAM" id="Phobius"/>
    </source>
</evidence>
<sequence>MKDVKIQKPDRFLSLDVFRGLTICLMILVNSPGTGAEIYPYLAHAQWFGFTLADLVFPSFLFAMGNAMSFSMGRLRSAPSNEFWKKVLKRTTLIFLLGFLMYWFPFFQQGAEGWELKPFSETRIMGVLQRIALCYFIAAVLFYYLSEKKVLIISAIILLGYWAILYAFGVPGQELAMATNAGTLLDFHVLGDGHIYKGDAIPFDPEGILSTLPAVINVVGGFLAGTFIQRKGKSFEGIAKLMIAGGLLTVLALWWDLIFPIGKKLWTSPFSLYTIGIDLLVMGALIYFIEMKKQRFGIRFFTIFGKNPLVIYLFSELFYISLRTIQVGNGKDAFEWVSEVIFQSIFPGSFGAFITGIVFMLVCWALGWWMDKNRIYIRL</sequence>
<feature type="transmembrane region" description="Helical" evidence="1">
    <location>
        <begin position="345"/>
        <end position="369"/>
    </location>
</feature>
<dbReference type="PANTHER" id="PTHR31061:SF24">
    <property type="entry name" value="LD22376P"/>
    <property type="match status" value="1"/>
</dbReference>
<keyword evidence="1" id="KW-0472">Membrane</keyword>
<feature type="transmembrane region" description="Helical" evidence="1">
    <location>
        <begin position="309"/>
        <end position="325"/>
    </location>
</feature>
<feature type="transmembrane region" description="Helical" evidence="1">
    <location>
        <begin position="45"/>
        <end position="66"/>
    </location>
</feature>
<dbReference type="PANTHER" id="PTHR31061">
    <property type="entry name" value="LD22376P"/>
    <property type="match status" value="1"/>
</dbReference>
<name>A0A1G7G9G9_9FLAO</name>